<proteinExistence type="predicted"/>
<reference evidence="3" key="1">
    <citation type="submission" date="2022-11" db="EMBL/GenBank/DDBJ databases">
        <title>Chromosomal genome sequence assembly and mating type (MAT) locus characterization of the leprose asexual lichenized fungus Lepraria neglecta (Nyl.) Erichsen.</title>
        <authorList>
            <person name="Allen J.L."/>
            <person name="Pfeffer B."/>
        </authorList>
    </citation>
    <scope>NUCLEOTIDE SEQUENCE</scope>
    <source>
        <strain evidence="3">Allen 5258</strain>
    </source>
</reference>
<dbReference type="Proteomes" id="UP001276659">
    <property type="component" value="Unassembled WGS sequence"/>
</dbReference>
<evidence type="ECO:0000259" key="2">
    <source>
        <dbReference type="Pfam" id="PF13193"/>
    </source>
</evidence>
<dbReference type="PANTHER" id="PTHR24096">
    <property type="entry name" value="LONG-CHAIN-FATTY-ACID--COA LIGASE"/>
    <property type="match status" value="1"/>
</dbReference>
<dbReference type="InterPro" id="IPR042099">
    <property type="entry name" value="ANL_N_sf"/>
</dbReference>
<feature type="domain" description="AMP-binding enzyme C-terminal" evidence="2">
    <location>
        <begin position="456"/>
        <end position="534"/>
    </location>
</feature>
<dbReference type="AlphaFoldDB" id="A0AAD9Z022"/>
<feature type="domain" description="AMP-dependent synthetase/ligase" evidence="1">
    <location>
        <begin position="42"/>
        <end position="404"/>
    </location>
</feature>
<dbReference type="PROSITE" id="PS00455">
    <property type="entry name" value="AMP_BINDING"/>
    <property type="match status" value="1"/>
</dbReference>
<keyword evidence="4" id="KW-1185">Reference proteome</keyword>
<dbReference type="InterPro" id="IPR045851">
    <property type="entry name" value="AMP-bd_C_sf"/>
</dbReference>
<organism evidence="3 4">
    <name type="scientific">Lepraria neglecta</name>
    <dbReference type="NCBI Taxonomy" id="209136"/>
    <lineage>
        <taxon>Eukaryota</taxon>
        <taxon>Fungi</taxon>
        <taxon>Dikarya</taxon>
        <taxon>Ascomycota</taxon>
        <taxon>Pezizomycotina</taxon>
        <taxon>Lecanoromycetes</taxon>
        <taxon>OSLEUM clade</taxon>
        <taxon>Lecanoromycetidae</taxon>
        <taxon>Lecanorales</taxon>
        <taxon>Lecanorineae</taxon>
        <taxon>Stereocaulaceae</taxon>
        <taxon>Lepraria</taxon>
    </lineage>
</organism>
<comment type="caution">
    <text evidence="3">The sequence shown here is derived from an EMBL/GenBank/DDBJ whole genome shotgun (WGS) entry which is preliminary data.</text>
</comment>
<gene>
    <name evidence="3" type="ORF">OEA41_008597</name>
</gene>
<dbReference type="SUPFAM" id="SSF56801">
    <property type="entry name" value="Acetyl-CoA synthetase-like"/>
    <property type="match status" value="1"/>
</dbReference>
<dbReference type="Pfam" id="PF13193">
    <property type="entry name" value="AMP-binding_C"/>
    <property type="match status" value="1"/>
</dbReference>
<dbReference type="InterPro" id="IPR000873">
    <property type="entry name" value="AMP-dep_synth/lig_dom"/>
</dbReference>
<evidence type="ECO:0000313" key="3">
    <source>
        <dbReference type="EMBL" id="KAK3169214.1"/>
    </source>
</evidence>
<protein>
    <recommendedName>
        <fullName evidence="5">4-coumarate--CoA ligase</fullName>
    </recommendedName>
</protein>
<accession>A0AAD9Z022</accession>
<dbReference type="InterPro" id="IPR020845">
    <property type="entry name" value="AMP-binding_CS"/>
</dbReference>
<sequence>MVLFKSRLPDIDLPTDIAVWDWLFESSSSPLRCYPDHELAGYVDAETKERLNWAQVKEATTYVSTALVKRYNFRTTDTITLFSGNTIWYPVAMFSVVRLGGVVSGASPAYNVEEMTYALKTAKAKFIATNPASIEVALEAAHQAGIPKEHVLLLEGKAEGHASIKELVEIGRSFGSGGQVQSFKIPSGKTNKEVCGLLCLSSGTTGLPKAVMIGHHNIIAQVSQARQITPASQKKTLAVLPFYHISGLVHTLHLPILLNAEVIMLPKFSMAPMLKTISAYQIEELLVVPPLLIRLLHDPIVNDYDLRCVKRFSSGAAPVSDKVMQLLAKKFPSAGFKNGYGMTETTSCITGFPPELYDLKYAYSVGQILANTVFRIKKDDGSEADVDEPGEILAKGPQVVMGYLDNETATRETFNVDGGWLRTGDLGSIDCNGIVTIHDRIKEMIKVKGIAVAPAELENLLLGHDKVQDVGVIGVPDEYSGELPKAFVVLKQAVNGEENVWHELKRYVQERKTKYKWVTEFESVPEIPKSASGKILRKVLRDREKTAKSR</sequence>
<dbReference type="Pfam" id="PF00501">
    <property type="entry name" value="AMP-binding"/>
    <property type="match status" value="1"/>
</dbReference>
<evidence type="ECO:0000313" key="4">
    <source>
        <dbReference type="Proteomes" id="UP001276659"/>
    </source>
</evidence>
<dbReference type="Gene3D" id="3.40.50.12780">
    <property type="entry name" value="N-terminal domain of ligase-like"/>
    <property type="match status" value="1"/>
</dbReference>
<dbReference type="EMBL" id="JASNWA010000009">
    <property type="protein sequence ID" value="KAK3169214.1"/>
    <property type="molecule type" value="Genomic_DNA"/>
</dbReference>
<evidence type="ECO:0008006" key="5">
    <source>
        <dbReference type="Google" id="ProtNLM"/>
    </source>
</evidence>
<name>A0AAD9Z022_9LECA</name>
<dbReference type="InterPro" id="IPR025110">
    <property type="entry name" value="AMP-bd_C"/>
</dbReference>
<evidence type="ECO:0000259" key="1">
    <source>
        <dbReference type="Pfam" id="PF00501"/>
    </source>
</evidence>
<dbReference type="PANTHER" id="PTHR24096:SF422">
    <property type="entry name" value="BCDNA.GH02901"/>
    <property type="match status" value="1"/>
</dbReference>
<dbReference type="GO" id="GO:0016405">
    <property type="term" value="F:CoA-ligase activity"/>
    <property type="evidence" value="ECO:0007669"/>
    <property type="project" value="TreeGrafter"/>
</dbReference>
<dbReference type="Gene3D" id="3.30.300.30">
    <property type="match status" value="1"/>
</dbReference>